<proteinExistence type="predicted"/>
<reference evidence="3 4" key="1">
    <citation type="submission" date="2016-10" db="EMBL/GenBank/DDBJ databases">
        <title>Comparative genome analysis of multiple Pseudomonas spp. focuses on biocontrol and plant growth promoting traits.</title>
        <authorList>
            <person name="Tao X.-Y."/>
            <person name="Taylor C.G."/>
        </authorList>
    </citation>
    <scope>NUCLEOTIDE SEQUENCE [LARGE SCALE GENOMIC DNA]</scope>
    <source>
        <strain evidence="3 4">39A2</strain>
    </source>
</reference>
<keyword evidence="1" id="KW-0051">Antiviral defense</keyword>
<dbReference type="OrthoDB" id="2082416at2"/>
<name>A0A423KNK6_9PSED</name>
<feature type="domain" description="Adenylyl/Guanylyl and SMODS C-terminal sensor" evidence="2">
    <location>
        <begin position="305"/>
        <end position="433"/>
    </location>
</feature>
<evidence type="ECO:0000313" key="3">
    <source>
        <dbReference type="EMBL" id="RON55972.1"/>
    </source>
</evidence>
<dbReference type="EMBL" id="MOBP01000005">
    <property type="protein sequence ID" value="RON55972.1"/>
    <property type="molecule type" value="Genomic_DNA"/>
</dbReference>
<evidence type="ECO:0000313" key="4">
    <source>
        <dbReference type="Proteomes" id="UP000283627"/>
    </source>
</evidence>
<protein>
    <submittedName>
        <fullName evidence="3">Nucleotidyltransferase</fullName>
    </submittedName>
</protein>
<evidence type="ECO:0000259" key="2">
    <source>
        <dbReference type="Pfam" id="PF18134"/>
    </source>
</evidence>
<dbReference type="InterPro" id="IPR006116">
    <property type="entry name" value="NT_2-5OAS_ClassI-CCAase"/>
</dbReference>
<dbReference type="RefSeq" id="WP_123404707.1">
    <property type="nucleotide sequence ID" value="NZ_MOBP01000005.1"/>
</dbReference>
<dbReference type="GO" id="GO:0016779">
    <property type="term" value="F:nucleotidyltransferase activity"/>
    <property type="evidence" value="ECO:0007669"/>
    <property type="project" value="InterPro"/>
</dbReference>
<comment type="caution">
    <text evidence="3">The sequence shown here is derived from an EMBL/GenBank/DDBJ whole genome shotgun (WGS) entry which is preliminary data.</text>
</comment>
<dbReference type="Pfam" id="PF18134">
    <property type="entry name" value="AGS_C"/>
    <property type="match status" value="1"/>
</dbReference>
<evidence type="ECO:0000256" key="1">
    <source>
        <dbReference type="ARBA" id="ARBA00023118"/>
    </source>
</evidence>
<dbReference type="SUPFAM" id="SSF81301">
    <property type="entry name" value="Nucleotidyltransferase"/>
    <property type="match status" value="1"/>
</dbReference>
<dbReference type="InterPro" id="IPR040511">
    <property type="entry name" value="AGS_C"/>
</dbReference>
<keyword evidence="3" id="KW-0808">Transferase</keyword>
<organism evidence="3 4">
    <name type="scientific">Pseudomonas frederiksbergensis</name>
    <dbReference type="NCBI Taxonomy" id="104087"/>
    <lineage>
        <taxon>Bacteria</taxon>
        <taxon>Pseudomonadati</taxon>
        <taxon>Pseudomonadota</taxon>
        <taxon>Gammaproteobacteria</taxon>
        <taxon>Pseudomonadales</taxon>
        <taxon>Pseudomonadaceae</taxon>
        <taxon>Pseudomonas</taxon>
    </lineage>
</organism>
<dbReference type="CDD" id="cd05400">
    <property type="entry name" value="NT_2-5OAS_ClassI-CCAase"/>
    <property type="match status" value="1"/>
</dbReference>
<dbReference type="AlphaFoldDB" id="A0A423KNK6"/>
<dbReference type="InterPro" id="IPR043519">
    <property type="entry name" value="NT_sf"/>
</dbReference>
<sequence>MSTATIFKDFVSNLRITNHVTIEDRYSGVTRSLNKYFRTLDSTANNLQVGSYGRWTAIKGVSDLDMLYIMPNSAWDKYDKEGGQSKLLSDTKVAIQERYSTTAITVDRLVVCVKFLNFNVEVQPVFKQDDGSFKYPDTYNGGSWKITKPKDEIKATGEVDDDQNGNLRRLCKMLRAWKNKHGIGIGGLLLDTLAHNFLTQTDDYADKSFASYDCMVRDFFHYASNLPQQERYAALGSRQHVKVKQKFQKPAKRAYELSLKAIEAAGKETEGERWRKVFGRDFPTTRAAARAGMEALADNSLYAFKDTEEFIEDLAPVDVRYPLVIDCDVEQKGFRERLLSELISLGLPLQARKTLKFKIIRNDVPKPYTVKWKVLNIGQEAEKRDCVRGYIKGDTGHETIQESTSFKGDHLVECYILKDDVVVARSEITVPISESI</sequence>
<dbReference type="GO" id="GO:0051607">
    <property type="term" value="P:defense response to virus"/>
    <property type="evidence" value="ECO:0007669"/>
    <property type="project" value="UniProtKB-KW"/>
</dbReference>
<dbReference type="Pfam" id="PF18144">
    <property type="entry name" value="SMODS"/>
    <property type="match status" value="1"/>
</dbReference>
<gene>
    <name evidence="3" type="ORF">BK665_08395</name>
</gene>
<dbReference type="Proteomes" id="UP000283627">
    <property type="component" value="Unassembled WGS sequence"/>
</dbReference>
<accession>A0A423KNK6</accession>